<evidence type="ECO:0000256" key="1">
    <source>
        <dbReference type="SAM" id="MobiDB-lite"/>
    </source>
</evidence>
<evidence type="ECO:0000313" key="3">
    <source>
        <dbReference type="Proteomes" id="UP000050424"/>
    </source>
</evidence>
<feature type="region of interest" description="Disordered" evidence="1">
    <location>
        <begin position="1"/>
        <end position="30"/>
    </location>
</feature>
<name>A0A0N8H5Q1_9HYPO</name>
<dbReference type="AlphaFoldDB" id="A0A0N8H5Q1"/>
<dbReference type="EMBL" id="LKCW01000190">
    <property type="protein sequence ID" value="KPM36796.1"/>
    <property type="molecule type" value="Genomic_DNA"/>
</dbReference>
<organism evidence="2 3">
    <name type="scientific">Neonectria ditissima</name>
    <dbReference type="NCBI Taxonomy" id="78410"/>
    <lineage>
        <taxon>Eukaryota</taxon>
        <taxon>Fungi</taxon>
        <taxon>Dikarya</taxon>
        <taxon>Ascomycota</taxon>
        <taxon>Pezizomycotina</taxon>
        <taxon>Sordariomycetes</taxon>
        <taxon>Hypocreomycetidae</taxon>
        <taxon>Hypocreales</taxon>
        <taxon>Nectriaceae</taxon>
        <taxon>Neonectria</taxon>
    </lineage>
</organism>
<feature type="compositionally biased region" description="Basic and acidic residues" evidence="1">
    <location>
        <begin position="1"/>
        <end position="11"/>
    </location>
</feature>
<gene>
    <name evidence="2" type="ORF">AK830_g9768</name>
</gene>
<reference evidence="2 3" key="1">
    <citation type="submission" date="2015-09" db="EMBL/GenBank/DDBJ databases">
        <title>Draft genome of a European isolate of the apple canker pathogen Neonectria ditissima.</title>
        <authorList>
            <person name="Gomez-Cortecero A."/>
            <person name="Harrison R.J."/>
            <person name="Armitage A.D."/>
        </authorList>
    </citation>
    <scope>NUCLEOTIDE SEQUENCE [LARGE SCALE GENOMIC DNA]</scope>
    <source>
        <strain evidence="2 3">R09/05</strain>
    </source>
</reference>
<evidence type="ECO:0000313" key="2">
    <source>
        <dbReference type="EMBL" id="KPM36796.1"/>
    </source>
</evidence>
<proteinExistence type="predicted"/>
<keyword evidence="3" id="KW-1185">Reference proteome</keyword>
<dbReference type="Proteomes" id="UP000050424">
    <property type="component" value="Unassembled WGS sequence"/>
</dbReference>
<sequence>MPSEPTMRRDVWVQQVLSSQRSEQRESPWKAALEMEKKAKDDGMYDELVAGILSQKQDSPGPSGPQPPTH</sequence>
<protein>
    <submittedName>
        <fullName evidence="2">Uncharacterized protein</fullName>
    </submittedName>
</protein>
<feature type="region of interest" description="Disordered" evidence="1">
    <location>
        <begin position="51"/>
        <end position="70"/>
    </location>
</feature>
<accession>A0A0N8H5Q1</accession>
<comment type="caution">
    <text evidence="2">The sequence shown here is derived from an EMBL/GenBank/DDBJ whole genome shotgun (WGS) entry which is preliminary data.</text>
</comment>